<evidence type="ECO:0000256" key="1">
    <source>
        <dbReference type="SAM" id="Phobius"/>
    </source>
</evidence>
<proteinExistence type="predicted"/>
<feature type="transmembrane region" description="Helical" evidence="1">
    <location>
        <begin position="60"/>
        <end position="84"/>
    </location>
</feature>
<sequence length="106" mass="11686">MSGRVGWCLGIAVGLAVVSPALLALGGFTAGDVGVVQWWFFAIPEQLETLLGTPRNARLAVYLACYAFQYFTVLYLLATALYEIQRPRGIEAKKAFEEAVTRFHED</sequence>
<organism evidence="2 3">
    <name type="scientific">Ramlibacter aquaticus</name>
    <dbReference type="NCBI Taxonomy" id="2780094"/>
    <lineage>
        <taxon>Bacteria</taxon>
        <taxon>Pseudomonadati</taxon>
        <taxon>Pseudomonadota</taxon>
        <taxon>Betaproteobacteria</taxon>
        <taxon>Burkholderiales</taxon>
        <taxon>Comamonadaceae</taxon>
        <taxon>Ramlibacter</taxon>
    </lineage>
</organism>
<evidence type="ECO:0000313" key="2">
    <source>
        <dbReference type="EMBL" id="MBE7941152.1"/>
    </source>
</evidence>
<keyword evidence="1" id="KW-1133">Transmembrane helix</keyword>
<reference evidence="2 3" key="1">
    <citation type="submission" date="2020-10" db="EMBL/GenBank/DDBJ databases">
        <title>Draft genome of Ramlibacter aquaticus LMG 30558.</title>
        <authorList>
            <person name="Props R."/>
        </authorList>
    </citation>
    <scope>NUCLEOTIDE SEQUENCE [LARGE SCALE GENOMIC DNA]</scope>
    <source>
        <strain evidence="2 3">LMG 30558</strain>
    </source>
</reference>
<gene>
    <name evidence="2" type="ORF">IM725_11285</name>
</gene>
<keyword evidence="1" id="KW-0472">Membrane</keyword>
<evidence type="ECO:0000313" key="3">
    <source>
        <dbReference type="Proteomes" id="UP000715965"/>
    </source>
</evidence>
<comment type="caution">
    <text evidence="2">The sequence shown here is derived from an EMBL/GenBank/DDBJ whole genome shotgun (WGS) entry which is preliminary data.</text>
</comment>
<feature type="transmembrane region" description="Helical" evidence="1">
    <location>
        <begin position="7"/>
        <end position="40"/>
    </location>
</feature>
<accession>A0ABR9SGH1</accession>
<keyword evidence="1" id="KW-0812">Transmembrane</keyword>
<protein>
    <submittedName>
        <fullName evidence="2">Uncharacterized protein</fullName>
    </submittedName>
</protein>
<name>A0ABR9SGH1_9BURK</name>
<dbReference type="RefSeq" id="WP_193780695.1">
    <property type="nucleotide sequence ID" value="NZ_JADDOJ010000041.1"/>
</dbReference>
<dbReference type="EMBL" id="JADDOJ010000041">
    <property type="protein sequence ID" value="MBE7941152.1"/>
    <property type="molecule type" value="Genomic_DNA"/>
</dbReference>
<dbReference type="Proteomes" id="UP000715965">
    <property type="component" value="Unassembled WGS sequence"/>
</dbReference>
<keyword evidence="3" id="KW-1185">Reference proteome</keyword>